<reference evidence="2" key="1">
    <citation type="submission" date="2020-03" db="EMBL/GenBank/DDBJ databases">
        <title>Castanea mollissima Vanexum genome sequencing.</title>
        <authorList>
            <person name="Staton M."/>
        </authorList>
    </citation>
    <scope>NUCLEOTIDE SEQUENCE</scope>
    <source>
        <tissue evidence="2">Leaf</tissue>
    </source>
</reference>
<evidence type="ECO:0000313" key="2">
    <source>
        <dbReference type="EMBL" id="KAF3946095.1"/>
    </source>
</evidence>
<gene>
    <name evidence="2" type="ORF">CMV_027601</name>
</gene>
<feature type="chain" id="PRO_5035155080" description="Secreted protein" evidence="1">
    <location>
        <begin position="20"/>
        <end position="87"/>
    </location>
</feature>
<proteinExistence type="predicted"/>
<dbReference type="EMBL" id="JRKL02010088">
    <property type="protein sequence ID" value="KAF3946095.1"/>
    <property type="molecule type" value="Genomic_DNA"/>
</dbReference>
<accession>A0A8J4Q6C7</accession>
<evidence type="ECO:0000313" key="3">
    <source>
        <dbReference type="Proteomes" id="UP000737018"/>
    </source>
</evidence>
<comment type="caution">
    <text evidence="2">The sequence shown here is derived from an EMBL/GenBank/DDBJ whole genome shotgun (WGS) entry which is preliminary data.</text>
</comment>
<feature type="signal peptide" evidence="1">
    <location>
        <begin position="1"/>
        <end position="19"/>
    </location>
</feature>
<sequence length="87" mass="10103">MLLFLQLFVFLTLCLQYLSYQEIQWFVYDGSMKCVLSAILVGDSPPTLLERVVLSWTWFQVGCPVYQGFSGKVLFGIVNWKMLKILE</sequence>
<dbReference type="Proteomes" id="UP000737018">
    <property type="component" value="Unassembled WGS sequence"/>
</dbReference>
<organism evidence="2 3">
    <name type="scientific">Castanea mollissima</name>
    <name type="common">Chinese chestnut</name>
    <dbReference type="NCBI Taxonomy" id="60419"/>
    <lineage>
        <taxon>Eukaryota</taxon>
        <taxon>Viridiplantae</taxon>
        <taxon>Streptophyta</taxon>
        <taxon>Embryophyta</taxon>
        <taxon>Tracheophyta</taxon>
        <taxon>Spermatophyta</taxon>
        <taxon>Magnoliopsida</taxon>
        <taxon>eudicotyledons</taxon>
        <taxon>Gunneridae</taxon>
        <taxon>Pentapetalae</taxon>
        <taxon>rosids</taxon>
        <taxon>fabids</taxon>
        <taxon>Fagales</taxon>
        <taxon>Fagaceae</taxon>
        <taxon>Castanea</taxon>
    </lineage>
</organism>
<evidence type="ECO:0008006" key="4">
    <source>
        <dbReference type="Google" id="ProtNLM"/>
    </source>
</evidence>
<protein>
    <recommendedName>
        <fullName evidence="4">Secreted protein</fullName>
    </recommendedName>
</protein>
<name>A0A8J4Q6C7_9ROSI</name>
<keyword evidence="3" id="KW-1185">Reference proteome</keyword>
<dbReference type="AlphaFoldDB" id="A0A8J4Q6C7"/>
<keyword evidence="1" id="KW-0732">Signal</keyword>
<evidence type="ECO:0000256" key="1">
    <source>
        <dbReference type="SAM" id="SignalP"/>
    </source>
</evidence>